<dbReference type="Proteomes" id="UP000528457">
    <property type="component" value="Unassembled WGS sequence"/>
</dbReference>
<gene>
    <name evidence="2" type="ORF">HNR48_000669</name>
</gene>
<feature type="transmembrane region" description="Helical" evidence="1">
    <location>
        <begin position="6"/>
        <end position="22"/>
    </location>
</feature>
<sequence>MDFKLLILLIPAFFVGYVYYRLRLQKQKKYIQSFRFNSLIAKKIKEKYPHLSDDDIALVFNALRDYFTLCHMAKRKMVAMPSQVVDLAWHEFILVTRSYQEFCKKAFGQFLHHSPSETMPSPVSAQESIKRAWRLACAQQAINPSRPVRLPLLFAIDSRLNIEDGFHYSLDCKRNTSTQLDGNKSYIDYCAAHIACASGCAGISGDVSSDGSGLFSGSADSSCGGGCGGD</sequence>
<dbReference type="PIRSF" id="PIRSF032817">
    <property type="entry name" value="UCP032817"/>
    <property type="match status" value="1"/>
</dbReference>
<comment type="caution">
    <text evidence="2">The sequence shown here is derived from an EMBL/GenBank/DDBJ whole genome shotgun (WGS) entry which is preliminary data.</text>
</comment>
<evidence type="ECO:0000313" key="2">
    <source>
        <dbReference type="EMBL" id="MBB6520391.1"/>
    </source>
</evidence>
<dbReference type="InterPro" id="IPR017008">
    <property type="entry name" value="UCP032817-like"/>
</dbReference>
<dbReference type="AlphaFoldDB" id="A0A7X0JS85"/>
<keyword evidence="1" id="KW-0812">Transmembrane</keyword>
<protein>
    <submittedName>
        <fullName evidence="2">Uncharacterized protein</fullName>
    </submittedName>
</protein>
<organism evidence="2 3">
    <name type="scientific">Pseudoteredinibacter isoporae</name>
    <dbReference type="NCBI Taxonomy" id="570281"/>
    <lineage>
        <taxon>Bacteria</taxon>
        <taxon>Pseudomonadati</taxon>
        <taxon>Pseudomonadota</taxon>
        <taxon>Gammaproteobacteria</taxon>
        <taxon>Cellvibrionales</taxon>
        <taxon>Cellvibrionaceae</taxon>
        <taxon>Pseudoteredinibacter</taxon>
    </lineage>
</organism>
<name>A0A7X0JS85_9GAMM</name>
<keyword evidence="3" id="KW-1185">Reference proteome</keyword>
<reference evidence="2 3" key="1">
    <citation type="submission" date="2020-08" db="EMBL/GenBank/DDBJ databases">
        <title>Genomic Encyclopedia of Type Strains, Phase IV (KMG-IV): sequencing the most valuable type-strain genomes for metagenomic binning, comparative biology and taxonomic classification.</title>
        <authorList>
            <person name="Goeker M."/>
        </authorList>
    </citation>
    <scope>NUCLEOTIDE SEQUENCE [LARGE SCALE GENOMIC DNA]</scope>
    <source>
        <strain evidence="2 3">DSM 22368</strain>
    </source>
</reference>
<keyword evidence="1" id="KW-0472">Membrane</keyword>
<evidence type="ECO:0000313" key="3">
    <source>
        <dbReference type="Proteomes" id="UP000528457"/>
    </source>
</evidence>
<keyword evidence="1" id="KW-1133">Transmembrane helix</keyword>
<dbReference type="EMBL" id="JACHHT010000001">
    <property type="protein sequence ID" value="MBB6520391.1"/>
    <property type="molecule type" value="Genomic_DNA"/>
</dbReference>
<dbReference type="InParanoid" id="A0A7X0JS85"/>
<evidence type="ECO:0000256" key="1">
    <source>
        <dbReference type="SAM" id="Phobius"/>
    </source>
</evidence>
<accession>A0A7X0JS85</accession>
<proteinExistence type="predicted"/>
<dbReference type="RefSeq" id="WP_166851406.1">
    <property type="nucleotide sequence ID" value="NZ_JAAONY010000001.1"/>
</dbReference>